<evidence type="ECO:0000256" key="3">
    <source>
        <dbReference type="ARBA" id="ARBA00023034"/>
    </source>
</evidence>
<dbReference type="GO" id="GO:0016773">
    <property type="term" value="F:phosphotransferase activity, alcohol group as acceptor"/>
    <property type="evidence" value="ECO:0007669"/>
    <property type="project" value="TreeGrafter"/>
</dbReference>
<dbReference type="InterPro" id="IPR024869">
    <property type="entry name" value="FAM20"/>
</dbReference>
<reference evidence="11" key="1">
    <citation type="submission" date="2015-11" db="EMBL/GenBank/DDBJ databases">
        <title>De novo transcriptome assembly of four potential Pierce s Disease insect vectors from Arizona vineyards.</title>
        <authorList>
            <person name="Tassone E.E."/>
        </authorList>
    </citation>
    <scope>NUCLEOTIDE SEQUENCE</scope>
</reference>
<proteinExistence type="inferred from homology"/>
<keyword evidence="9" id="KW-0472">Membrane</keyword>
<accession>A0A1B6KJ11</accession>
<evidence type="ECO:0000256" key="1">
    <source>
        <dbReference type="ARBA" id="ARBA00004555"/>
    </source>
</evidence>
<feature type="binding site" evidence="8">
    <location>
        <position position="208"/>
    </location>
    <ligand>
        <name>Mn(2+)</name>
        <dbReference type="ChEBI" id="CHEBI:29035"/>
    </ligand>
</feature>
<keyword evidence="3" id="KW-0333">Golgi apparatus</keyword>
<dbReference type="InterPro" id="IPR009581">
    <property type="entry name" value="FAM20_C"/>
</dbReference>
<feature type="binding site" evidence="7">
    <location>
        <position position="374"/>
    </location>
    <ligand>
        <name>ATP</name>
        <dbReference type="ChEBI" id="CHEBI:30616"/>
    </ligand>
</feature>
<dbReference type="PANTHER" id="PTHR12450:SF14">
    <property type="entry name" value="GLYCOSAMINOGLYCAN XYLOSYLKINASE"/>
    <property type="match status" value="1"/>
</dbReference>
<gene>
    <name evidence="11" type="ORF">g.19969</name>
</gene>
<evidence type="ECO:0000256" key="9">
    <source>
        <dbReference type="SAM" id="Phobius"/>
    </source>
</evidence>
<evidence type="ECO:0000256" key="2">
    <source>
        <dbReference type="ARBA" id="ARBA00006557"/>
    </source>
</evidence>
<keyword evidence="5" id="KW-0325">Glycoprotein</keyword>
<evidence type="ECO:0000256" key="5">
    <source>
        <dbReference type="ARBA" id="ARBA00023180"/>
    </source>
</evidence>
<dbReference type="PANTHER" id="PTHR12450">
    <property type="entry name" value="DENTIN MATRIX PROTEIN 4 PROTEIN FAM20"/>
    <property type="match status" value="1"/>
</dbReference>
<feature type="binding site" evidence="7">
    <location>
        <position position="189"/>
    </location>
    <ligand>
        <name>ATP</name>
        <dbReference type="ChEBI" id="CHEBI:30616"/>
    </ligand>
</feature>
<comment type="cofactor">
    <cofactor evidence="8">
        <name>Mn(2+)</name>
        <dbReference type="ChEBI" id="CHEBI:29035"/>
    </cofactor>
</comment>
<feature type="active site" evidence="6">
    <location>
        <position position="355"/>
    </location>
</feature>
<evidence type="ECO:0000256" key="6">
    <source>
        <dbReference type="PIRSR" id="PIRSR624869-1"/>
    </source>
</evidence>
<evidence type="ECO:0000259" key="10">
    <source>
        <dbReference type="Pfam" id="PF06702"/>
    </source>
</evidence>
<feature type="domain" description="FAM20 C-terminal" evidence="10">
    <location>
        <begin position="254"/>
        <end position="464"/>
    </location>
</feature>
<keyword evidence="8" id="KW-0464">Manganese</keyword>
<comment type="similarity">
    <text evidence="2">Belongs to the FAM20 family.</text>
</comment>
<evidence type="ECO:0000256" key="8">
    <source>
        <dbReference type="PIRSR" id="PIRSR624869-3"/>
    </source>
</evidence>
<organism evidence="11">
    <name type="scientific">Graphocephala atropunctata</name>
    <dbReference type="NCBI Taxonomy" id="36148"/>
    <lineage>
        <taxon>Eukaryota</taxon>
        <taxon>Metazoa</taxon>
        <taxon>Ecdysozoa</taxon>
        <taxon>Arthropoda</taxon>
        <taxon>Hexapoda</taxon>
        <taxon>Insecta</taxon>
        <taxon>Pterygota</taxon>
        <taxon>Neoptera</taxon>
        <taxon>Paraneoptera</taxon>
        <taxon>Hemiptera</taxon>
        <taxon>Auchenorrhyncha</taxon>
        <taxon>Membracoidea</taxon>
        <taxon>Cicadellidae</taxon>
        <taxon>Cicadellinae</taxon>
        <taxon>Cicadellini</taxon>
        <taxon>Graphocephala</taxon>
    </lineage>
</organism>
<keyword evidence="9" id="KW-0812">Transmembrane</keyword>
<keyword evidence="7" id="KW-0547">Nucleotide-binding</keyword>
<feature type="binding site" evidence="7">
    <location>
        <position position="173"/>
    </location>
    <ligand>
        <name>ATP</name>
        <dbReference type="ChEBI" id="CHEBI:30616"/>
    </ligand>
</feature>
<comment type="subcellular location">
    <subcellularLocation>
        <location evidence="1">Golgi apparatus</location>
    </subcellularLocation>
</comment>
<dbReference type="GO" id="GO:0005794">
    <property type="term" value="C:Golgi apparatus"/>
    <property type="evidence" value="ECO:0007669"/>
    <property type="project" value="UniProtKB-SubCell"/>
</dbReference>
<sequence>MFIRLPLSYEVVIKFLLLIVLAVLLLNIYILSLIFSSEEVRYKQKDDEVFVKTQPLKKLKDIHDVKQTSKKAVFVQSNTTKLATKKILENMALLGRQVFGQLLSVKTKRMFQTLLDDVKITDPTSPDLLKEALKWVNGRQLFPETNSLPIGRVLNTLGSSRVEKSDNMAEGTQLKLLLTLEGGLKAVFKPQWYKRTQVISGDVYAGKDRHNGEVAAFHLSWLLGLRRVPLTVGRTINVRHEIIPVSSSKLLKTFHQEGNNTCFYGVCYYCSPQDPVCASQDMLEGALILWLPQDYTLKKFRHPWQRTYKSNVPARWELDAGYCQVVRKSDLYSRGPRLLDIIDTAIFDFLIDNGDRHHYEVFQNINNSAVLFIDNGKSFGNPHVDHIDILAPLYQCCRVRLTTWTRLLWLRSQSISEPLRQLLEWSHIAPVLSDHHLTALDRRLLATIAAIHLCFTERNGQNNVIVSD</sequence>
<feature type="binding site" evidence="8">
    <location>
        <position position="374"/>
    </location>
    <ligand>
        <name>Mn(2+)</name>
        <dbReference type="ChEBI" id="CHEBI:29035"/>
    </ligand>
</feature>
<protein>
    <recommendedName>
        <fullName evidence="10">FAM20 C-terminal domain-containing protein</fullName>
    </recommendedName>
</protein>
<feature type="binding site" evidence="7">
    <location>
        <begin position="288"/>
        <end position="291"/>
    </location>
    <ligand>
        <name>ATP</name>
        <dbReference type="ChEBI" id="CHEBI:30616"/>
    </ligand>
</feature>
<keyword evidence="4" id="KW-1015">Disulfide bond</keyword>
<dbReference type="GO" id="GO:0046872">
    <property type="term" value="F:metal ion binding"/>
    <property type="evidence" value="ECO:0007669"/>
    <property type="project" value="UniProtKB-KW"/>
</dbReference>
<evidence type="ECO:0000256" key="4">
    <source>
        <dbReference type="ARBA" id="ARBA00023157"/>
    </source>
</evidence>
<feature type="transmembrane region" description="Helical" evidence="9">
    <location>
        <begin position="12"/>
        <end position="35"/>
    </location>
</feature>
<evidence type="ECO:0000313" key="11">
    <source>
        <dbReference type="EMBL" id="JAT11440.1"/>
    </source>
</evidence>
<keyword evidence="8" id="KW-0479">Metal-binding</keyword>
<dbReference type="GO" id="GO:0005524">
    <property type="term" value="F:ATP binding"/>
    <property type="evidence" value="ECO:0007669"/>
    <property type="project" value="UniProtKB-KW"/>
</dbReference>
<dbReference type="Pfam" id="PF06702">
    <property type="entry name" value="Fam20C"/>
    <property type="match status" value="1"/>
</dbReference>
<dbReference type="EMBL" id="GEBQ01028537">
    <property type="protein sequence ID" value="JAT11440.1"/>
    <property type="molecule type" value="Transcribed_RNA"/>
</dbReference>
<keyword evidence="7" id="KW-0067">ATP-binding</keyword>
<dbReference type="AlphaFoldDB" id="A0A1B6KJ11"/>
<keyword evidence="9" id="KW-1133">Transmembrane helix</keyword>
<evidence type="ECO:0000256" key="7">
    <source>
        <dbReference type="PIRSR" id="PIRSR624869-2"/>
    </source>
</evidence>
<feature type="binding site" evidence="7">
    <location>
        <position position="360"/>
    </location>
    <ligand>
        <name>ATP</name>
        <dbReference type="ChEBI" id="CHEBI:30616"/>
    </ligand>
</feature>
<name>A0A1B6KJ11_9HEMI</name>